<dbReference type="PANTHER" id="PTHR46699:SF1">
    <property type="entry name" value="SERINE_THREONINE-PROTEIN KINASE STN8, CHLOROPLASTIC"/>
    <property type="match status" value="1"/>
</dbReference>
<evidence type="ECO:0000256" key="2">
    <source>
        <dbReference type="ARBA" id="ARBA00022741"/>
    </source>
</evidence>
<keyword evidence="1" id="KW-0808">Transferase</keyword>
<dbReference type="PROSITE" id="PS00108">
    <property type="entry name" value="PROTEIN_KINASE_ST"/>
    <property type="match status" value="1"/>
</dbReference>
<evidence type="ECO:0000256" key="4">
    <source>
        <dbReference type="ARBA" id="ARBA00022840"/>
    </source>
</evidence>
<sequence length="333" mass="36432">MVDPEPIYSIAGSDLVQVQELISDVLPTVLQDFYANEQSLAYGIAAAFLYTLISPGPLAGILDYYIIGPLGKVFSSKFTVDDFEVVEQLGSGNFGRVFQCVLNQGGKPLTDDQRRANRVVVKQLKDDGIDLRRDFLRRGTLARGAGESGIAEMYVNEVLMRAAKDSCATYLGSFIAESKGSRKSVFKEGQQFLIWKYESDATLEDFLVGNVPGKFPANAEEVLLGPSQLNRSEEDKAVLVTKRLMQAIFQKMDRIHSTGIVHRDLKPSNLLVTATGKVKLIDFGAATDLRVGINFNPTSGMLDPEYAPPEELVRPPCLAPPGAPIHHLLRLGG</sequence>
<dbReference type="PANTHER" id="PTHR46699">
    <property type="entry name" value="SERINE/THREONINE-PROTEIN KINASE STN8, CHLOROPLASTIC-RELATED"/>
    <property type="match status" value="1"/>
</dbReference>
<keyword evidence="2 5" id="KW-0547">Nucleotide-binding</keyword>
<evidence type="ECO:0000256" key="1">
    <source>
        <dbReference type="ARBA" id="ARBA00022679"/>
    </source>
</evidence>
<gene>
    <name evidence="8" type="ORF">CYMTET_34761</name>
</gene>
<dbReference type="PROSITE" id="PS00107">
    <property type="entry name" value="PROTEIN_KINASE_ATP"/>
    <property type="match status" value="1"/>
</dbReference>
<dbReference type="GO" id="GO:0004674">
    <property type="term" value="F:protein serine/threonine kinase activity"/>
    <property type="evidence" value="ECO:0007669"/>
    <property type="project" value="UniProtKB-KW"/>
</dbReference>
<accession>A0AAE0KPM5</accession>
<evidence type="ECO:0000256" key="6">
    <source>
        <dbReference type="RuleBase" id="RU000304"/>
    </source>
</evidence>
<evidence type="ECO:0000256" key="3">
    <source>
        <dbReference type="ARBA" id="ARBA00022777"/>
    </source>
</evidence>
<dbReference type="InterPro" id="IPR017441">
    <property type="entry name" value="Protein_kinase_ATP_BS"/>
</dbReference>
<dbReference type="PROSITE" id="PS50011">
    <property type="entry name" value="PROTEIN_KINASE_DOM"/>
    <property type="match status" value="1"/>
</dbReference>
<dbReference type="GO" id="GO:0005524">
    <property type="term" value="F:ATP binding"/>
    <property type="evidence" value="ECO:0007669"/>
    <property type="project" value="UniProtKB-UniRule"/>
</dbReference>
<dbReference type="AlphaFoldDB" id="A0AAE0KPM5"/>
<evidence type="ECO:0000313" key="8">
    <source>
        <dbReference type="EMBL" id="KAK3256083.1"/>
    </source>
</evidence>
<dbReference type="Gene3D" id="1.10.510.10">
    <property type="entry name" value="Transferase(Phosphotransferase) domain 1"/>
    <property type="match status" value="1"/>
</dbReference>
<dbReference type="InterPro" id="IPR008271">
    <property type="entry name" value="Ser/Thr_kinase_AS"/>
</dbReference>
<name>A0AAE0KPM5_9CHLO</name>
<feature type="non-terminal residue" evidence="8">
    <location>
        <position position="333"/>
    </location>
</feature>
<dbReference type="Proteomes" id="UP001190700">
    <property type="component" value="Unassembled WGS sequence"/>
</dbReference>
<comment type="similarity">
    <text evidence="6">Belongs to the protein kinase superfamily.</text>
</comment>
<keyword evidence="3" id="KW-0418">Kinase</keyword>
<dbReference type="Pfam" id="PF00069">
    <property type="entry name" value="Pkinase"/>
    <property type="match status" value="1"/>
</dbReference>
<evidence type="ECO:0000313" key="9">
    <source>
        <dbReference type="Proteomes" id="UP001190700"/>
    </source>
</evidence>
<protein>
    <recommendedName>
        <fullName evidence="7">Protein kinase domain-containing protein</fullName>
    </recommendedName>
</protein>
<keyword evidence="6" id="KW-0723">Serine/threonine-protein kinase</keyword>
<keyword evidence="9" id="KW-1185">Reference proteome</keyword>
<dbReference type="SUPFAM" id="SSF56112">
    <property type="entry name" value="Protein kinase-like (PK-like)"/>
    <property type="match status" value="1"/>
</dbReference>
<organism evidence="8 9">
    <name type="scientific">Cymbomonas tetramitiformis</name>
    <dbReference type="NCBI Taxonomy" id="36881"/>
    <lineage>
        <taxon>Eukaryota</taxon>
        <taxon>Viridiplantae</taxon>
        <taxon>Chlorophyta</taxon>
        <taxon>Pyramimonadophyceae</taxon>
        <taxon>Pyramimonadales</taxon>
        <taxon>Pyramimonadaceae</taxon>
        <taxon>Cymbomonas</taxon>
    </lineage>
</organism>
<proteinExistence type="inferred from homology"/>
<evidence type="ECO:0000256" key="5">
    <source>
        <dbReference type="PROSITE-ProRule" id="PRU10141"/>
    </source>
</evidence>
<dbReference type="Gene3D" id="3.30.200.20">
    <property type="entry name" value="Phosphorylase Kinase, domain 1"/>
    <property type="match status" value="1"/>
</dbReference>
<feature type="binding site" evidence="5">
    <location>
        <position position="122"/>
    </location>
    <ligand>
        <name>ATP</name>
        <dbReference type="ChEBI" id="CHEBI:30616"/>
    </ligand>
</feature>
<dbReference type="InterPro" id="IPR000719">
    <property type="entry name" value="Prot_kinase_dom"/>
</dbReference>
<feature type="domain" description="Protein kinase" evidence="7">
    <location>
        <begin position="83"/>
        <end position="333"/>
    </location>
</feature>
<comment type="caution">
    <text evidence="8">The sequence shown here is derived from an EMBL/GenBank/DDBJ whole genome shotgun (WGS) entry which is preliminary data.</text>
</comment>
<dbReference type="InterPro" id="IPR011009">
    <property type="entry name" value="Kinase-like_dom_sf"/>
</dbReference>
<dbReference type="EMBL" id="LGRX02021975">
    <property type="protein sequence ID" value="KAK3256083.1"/>
    <property type="molecule type" value="Genomic_DNA"/>
</dbReference>
<dbReference type="SMART" id="SM00220">
    <property type="entry name" value="S_TKc"/>
    <property type="match status" value="1"/>
</dbReference>
<reference evidence="8 9" key="1">
    <citation type="journal article" date="2015" name="Genome Biol. Evol.">
        <title>Comparative Genomics of a Bacterivorous Green Alga Reveals Evolutionary Causalities and Consequences of Phago-Mixotrophic Mode of Nutrition.</title>
        <authorList>
            <person name="Burns J.A."/>
            <person name="Paasch A."/>
            <person name="Narechania A."/>
            <person name="Kim E."/>
        </authorList>
    </citation>
    <scope>NUCLEOTIDE SEQUENCE [LARGE SCALE GENOMIC DNA]</scope>
    <source>
        <strain evidence="8 9">PLY_AMNH</strain>
    </source>
</reference>
<evidence type="ECO:0000259" key="7">
    <source>
        <dbReference type="PROSITE" id="PS50011"/>
    </source>
</evidence>
<keyword evidence="4 5" id="KW-0067">ATP-binding</keyword>